<name>M7URX8_BOTF1</name>
<organism evidence="1 2">
    <name type="scientific">Botryotinia fuckeliana (strain BcDW1)</name>
    <name type="common">Noble rot fungus</name>
    <name type="synonym">Botrytis cinerea</name>
    <dbReference type="NCBI Taxonomy" id="1290391"/>
    <lineage>
        <taxon>Eukaryota</taxon>
        <taxon>Fungi</taxon>
        <taxon>Dikarya</taxon>
        <taxon>Ascomycota</taxon>
        <taxon>Pezizomycotina</taxon>
        <taxon>Leotiomycetes</taxon>
        <taxon>Helotiales</taxon>
        <taxon>Sclerotiniaceae</taxon>
        <taxon>Botrytis</taxon>
    </lineage>
</organism>
<evidence type="ECO:0000313" key="2">
    <source>
        <dbReference type="Proteomes" id="UP000012045"/>
    </source>
</evidence>
<gene>
    <name evidence="1" type="ORF">BcDW1_1633</name>
</gene>
<protein>
    <submittedName>
        <fullName evidence="1">Uncharacterized protein</fullName>
    </submittedName>
</protein>
<dbReference type="AlphaFoldDB" id="M7URX8"/>
<reference evidence="2" key="1">
    <citation type="journal article" date="2013" name="Genome Announc.">
        <title>Draft genome sequence of Botrytis cinerea BcDW1, inoculum for noble rot of grape berries.</title>
        <authorList>
            <person name="Blanco-Ulate B."/>
            <person name="Allen G."/>
            <person name="Powell A.L."/>
            <person name="Cantu D."/>
        </authorList>
    </citation>
    <scope>NUCLEOTIDE SEQUENCE [LARGE SCALE GENOMIC DNA]</scope>
    <source>
        <strain evidence="2">BcDW1</strain>
    </source>
</reference>
<dbReference type="HOGENOM" id="CLU_1722074_0_0_1"/>
<dbReference type="EMBL" id="KB707732">
    <property type="protein sequence ID" value="EMR89728.1"/>
    <property type="molecule type" value="Genomic_DNA"/>
</dbReference>
<sequence length="152" mass="17151">MILSTPLRFGIIVLLNSLDNTADVPNSFLTVEVILSILSTTTSDPPVILHQFQFAQFPIETTSSPYKKSQKYSQPWTLVHLINAPQNYDGFQPPDSYYGILEFAANNRDNPKSDKEIIAKAVEDSKESPSVWFINFPDRAALEPQAVLRDYM</sequence>
<proteinExistence type="predicted"/>
<accession>M7URX8</accession>
<evidence type="ECO:0000313" key="1">
    <source>
        <dbReference type="EMBL" id="EMR89728.1"/>
    </source>
</evidence>
<dbReference type="Proteomes" id="UP000012045">
    <property type="component" value="Unassembled WGS sequence"/>
</dbReference>